<dbReference type="RefSeq" id="WP_069314955.1">
    <property type="nucleotide sequence ID" value="NZ_CAWNQJ010000112.1"/>
</dbReference>
<gene>
    <name evidence="2" type="ORF">A9255_00250</name>
    <name evidence="3" type="ORF">Xhom_04205</name>
</gene>
<dbReference type="InterPro" id="IPR021361">
    <property type="entry name" value="Tad2-like_dom"/>
</dbReference>
<name>A0A2G0PZZ1_XENHO</name>
<dbReference type="EMBL" id="NJAI01000008">
    <property type="protein sequence ID" value="PHM52539.1"/>
    <property type="molecule type" value="Genomic_DNA"/>
</dbReference>
<dbReference type="Proteomes" id="UP000094600">
    <property type="component" value="Chromosome"/>
</dbReference>
<accession>A0A2G0PZZ1</accession>
<dbReference type="EMBL" id="CP016176">
    <property type="protein sequence ID" value="AOM39183.1"/>
    <property type="molecule type" value="Genomic_DNA"/>
</dbReference>
<evidence type="ECO:0000313" key="4">
    <source>
        <dbReference type="Proteomes" id="UP000094600"/>
    </source>
</evidence>
<organism evidence="3 5">
    <name type="scientific">Xenorhabdus hominickii</name>
    <dbReference type="NCBI Taxonomy" id="351679"/>
    <lineage>
        <taxon>Bacteria</taxon>
        <taxon>Pseudomonadati</taxon>
        <taxon>Pseudomonadota</taxon>
        <taxon>Gammaproteobacteria</taxon>
        <taxon>Enterobacterales</taxon>
        <taxon>Morganellaceae</taxon>
        <taxon>Xenorhabdus</taxon>
    </lineage>
</organism>
<evidence type="ECO:0000313" key="3">
    <source>
        <dbReference type="EMBL" id="PHM52539.1"/>
    </source>
</evidence>
<dbReference type="STRING" id="351679.A9255_00250"/>
<evidence type="ECO:0000259" key="1">
    <source>
        <dbReference type="Pfam" id="PF11195"/>
    </source>
</evidence>
<proteinExistence type="predicted"/>
<evidence type="ECO:0000313" key="5">
    <source>
        <dbReference type="Proteomes" id="UP000225433"/>
    </source>
</evidence>
<dbReference type="Pfam" id="PF11195">
    <property type="entry name" value="Tad2-like"/>
    <property type="match status" value="1"/>
</dbReference>
<sequence>MYLGLWVRRDDWSSSSEYIKLIPSSTSGDGKNIPPQIGIVEKNSELISWQPTQDDMMTCDWELVSKVTPVECMLSFDLEVGTGTWGHLEAMWGYLADNENLYKSFRYFN</sequence>
<protein>
    <recommendedName>
        <fullName evidence="1">Thoeris anti-defense 2-like domain-containing protein</fullName>
    </recommendedName>
</protein>
<reference evidence="2 4" key="1">
    <citation type="submission" date="2016-06" db="EMBL/GenBank/DDBJ databases">
        <title>Bacterial characters and pathogenicity of Xenorhabdus hominickii from an entomopathogenic nematode, Steinernema monticolum.</title>
        <authorList>
            <person name="Park Y."/>
            <person name="Kim Y."/>
        </authorList>
    </citation>
    <scope>NUCLEOTIDE SEQUENCE [LARGE SCALE GENOMIC DNA]</scope>
    <source>
        <strain evidence="2 4">ANU1</strain>
    </source>
</reference>
<reference evidence="3 5" key="2">
    <citation type="journal article" date="2017" name="Nat. Microbiol.">
        <title>Natural product diversity associated with the nematode symbionts Photorhabdus and Xenorhabdus.</title>
        <authorList>
            <person name="Tobias N.J."/>
            <person name="Wolff H."/>
            <person name="Djahanschiri B."/>
            <person name="Grundmann F."/>
            <person name="Kronenwerth M."/>
            <person name="Shi Y.M."/>
            <person name="Simonyi S."/>
            <person name="Grun P."/>
            <person name="Shapiro-Ilan D."/>
            <person name="Pidot S.J."/>
            <person name="Stinear T.P."/>
            <person name="Ebersberger I."/>
            <person name="Bode H.B."/>
        </authorList>
    </citation>
    <scope>NUCLEOTIDE SEQUENCE [LARGE SCALE GENOMIC DNA]</scope>
    <source>
        <strain evidence="3 5">DSM 17903</strain>
    </source>
</reference>
<dbReference type="Proteomes" id="UP000225433">
    <property type="component" value="Unassembled WGS sequence"/>
</dbReference>
<dbReference type="AlphaFoldDB" id="A0A2G0PZZ1"/>
<dbReference type="KEGG" id="xho:A9255_00250"/>
<keyword evidence="4" id="KW-1185">Reference proteome</keyword>
<feature type="domain" description="Thoeris anti-defense 2-like" evidence="1">
    <location>
        <begin position="7"/>
        <end position="64"/>
    </location>
</feature>
<evidence type="ECO:0000313" key="2">
    <source>
        <dbReference type="EMBL" id="AOM39183.1"/>
    </source>
</evidence>